<proteinExistence type="predicted"/>
<dbReference type="EMBL" id="CAICTM010001943">
    <property type="protein sequence ID" value="CAB9527123.1"/>
    <property type="molecule type" value="Genomic_DNA"/>
</dbReference>
<feature type="region of interest" description="Disordered" evidence="1">
    <location>
        <begin position="134"/>
        <end position="164"/>
    </location>
</feature>
<keyword evidence="2" id="KW-1133">Transmembrane helix</keyword>
<evidence type="ECO:0000313" key="3">
    <source>
        <dbReference type="EMBL" id="CAB9527123.1"/>
    </source>
</evidence>
<sequence length="652" mass="71527">MSSSSKDNKDLGGIPPGFIHDDESSTRCEFDHVTVGAIAAMVSSLADDTDLEVGKLKMEEEDTAETIQLVVLKEQGGSPRDPVDTDNTTTISVPSQVLTELNAAPAAELPTQIPDLNRQTGVAQVFPGAIAVEGPGSWSRRGGNNNNDSLADENTIESQDIASRENSREGDIIAHLVHEDDGLLQNAVPDMRFHRIRKYWRRKLYFALSIQTIVGMAAVAIILAVFLAIRTRNSSEWIRQHQNGWMKSPSAAGDVETPAPTSLLHVLALPDSTQRAMLDRESPQARAYEWLMSDTSIHVLPEWKLRQLFVLVTFYYSTKGDYWVKKHCWLDWKTNDCHWEQVPTAFKAIDSPDLHCSDRELITSLDFSTNNLEGTIPPEISLLSTGLQHFALRQNLGVSGVLPTELGLLTKLTSLMLFATSLSGSLPTELGRLESLIELTIGSNKMITGPLPTEIGNLCHLTKLELTSTDFSGSFPSEIYQLPNLKQLTIRDCPGLITEPLLQNICDNMPQLELLSLSCEQCSVKAPITSAIDKLTNLSLFSLSINSLIGTIPSELGKLTKITALGMHSSSISGTVPTVLAKVSHLKYINFRSNHLVGTLSPGLFSHLTELRGVSIDDKPFGRHTTNWSLFPAQTLAELAKQLQSVLGFNTD</sequence>
<feature type="transmembrane region" description="Helical" evidence="2">
    <location>
        <begin position="204"/>
        <end position="229"/>
    </location>
</feature>
<dbReference type="Proteomes" id="UP001153069">
    <property type="component" value="Unassembled WGS sequence"/>
</dbReference>
<keyword evidence="2" id="KW-0812">Transmembrane</keyword>
<feature type="compositionally biased region" description="Basic and acidic residues" evidence="1">
    <location>
        <begin position="1"/>
        <end position="10"/>
    </location>
</feature>
<dbReference type="Gene3D" id="3.80.10.10">
    <property type="entry name" value="Ribonuclease Inhibitor"/>
    <property type="match status" value="2"/>
</dbReference>
<organism evidence="3 4">
    <name type="scientific">Seminavis robusta</name>
    <dbReference type="NCBI Taxonomy" id="568900"/>
    <lineage>
        <taxon>Eukaryota</taxon>
        <taxon>Sar</taxon>
        <taxon>Stramenopiles</taxon>
        <taxon>Ochrophyta</taxon>
        <taxon>Bacillariophyta</taxon>
        <taxon>Bacillariophyceae</taxon>
        <taxon>Bacillariophycidae</taxon>
        <taxon>Naviculales</taxon>
        <taxon>Naviculaceae</taxon>
        <taxon>Seminavis</taxon>
    </lineage>
</organism>
<comment type="caution">
    <text evidence="3">The sequence shown here is derived from an EMBL/GenBank/DDBJ whole genome shotgun (WGS) entry which is preliminary data.</text>
</comment>
<dbReference type="OrthoDB" id="203703at2759"/>
<protein>
    <submittedName>
        <fullName evidence="3">STYKc</fullName>
    </submittedName>
</protein>
<evidence type="ECO:0000256" key="1">
    <source>
        <dbReference type="SAM" id="MobiDB-lite"/>
    </source>
</evidence>
<name>A0A9N8HTU9_9STRA</name>
<feature type="region of interest" description="Disordered" evidence="1">
    <location>
        <begin position="1"/>
        <end position="24"/>
    </location>
</feature>
<dbReference type="PANTHER" id="PTHR48064">
    <property type="entry name" value="OS01G0750400 PROTEIN"/>
    <property type="match status" value="1"/>
</dbReference>
<evidence type="ECO:0000256" key="2">
    <source>
        <dbReference type="SAM" id="Phobius"/>
    </source>
</evidence>
<accession>A0A9N8HTU9</accession>
<dbReference type="InterPro" id="IPR001611">
    <property type="entry name" value="Leu-rich_rpt"/>
</dbReference>
<keyword evidence="4" id="KW-1185">Reference proteome</keyword>
<reference evidence="3" key="1">
    <citation type="submission" date="2020-06" db="EMBL/GenBank/DDBJ databases">
        <authorList>
            <consortium name="Plant Systems Biology data submission"/>
        </authorList>
    </citation>
    <scope>NUCLEOTIDE SEQUENCE</scope>
    <source>
        <strain evidence="3">D6</strain>
    </source>
</reference>
<dbReference type="PANTHER" id="PTHR48064:SF6">
    <property type="entry name" value="RECEPTOR-LIKE PROTEIN KINASE 2"/>
    <property type="match status" value="1"/>
</dbReference>
<dbReference type="AlphaFoldDB" id="A0A9N8HTU9"/>
<keyword evidence="2" id="KW-0472">Membrane</keyword>
<gene>
    <name evidence="3" type="ORF">SEMRO_1945_G306980.1</name>
</gene>
<dbReference type="InterPro" id="IPR032675">
    <property type="entry name" value="LRR_dom_sf"/>
</dbReference>
<dbReference type="Pfam" id="PF00560">
    <property type="entry name" value="LRR_1"/>
    <property type="match status" value="1"/>
</dbReference>
<dbReference type="InterPro" id="IPR053038">
    <property type="entry name" value="RLP_Defense"/>
</dbReference>
<evidence type="ECO:0000313" key="4">
    <source>
        <dbReference type="Proteomes" id="UP001153069"/>
    </source>
</evidence>
<dbReference type="SUPFAM" id="SSF52058">
    <property type="entry name" value="L domain-like"/>
    <property type="match status" value="1"/>
</dbReference>